<dbReference type="PANTHER" id="PTHR46505:SF1">
    <property type="entry name" value="OXIDOREDUCTASE NAD-BINDING DOMAIN-CONTAINING PROTEIN 1"/>
    <property type="match status" value="1"/>
</dbReference>
<keyword evidence="2" id="KW-0520">NAD</keyword>
<protein>
    <recommendedName>
        <fullName evidence="3">Oxidoreductase FAD/NAD(P)-binding domain-containing protein</fullName>
    </recommendedName>
</protein>
<evidence type="ECO:0000259" key="3">
    <source>
        <dbReference type="Pfam" id="PF00175"/>
    </source>
</evidence>
<dbReference type="AlphaFoldDB" id="A0A8B6ENK7"/>
<feature type="domain" description="Oxidoreductase FAD/NAD(P)-binding" evidence="3">
    <location>
        <begin position="30"/>
        <end position="149"/>
    </location>
</feature>
<organism evidence="4 5">
    <name type="scientific">Mytilus galloprovincialis</name>
    <name type="common">Mediterranean mussel</name>
    <dbReference type="NCBI Taxonomy" id="29158"/>
    <lineage>
        <taxon>Eukaryota</taxon>
        <taxon>Metazoa</taxon>
        <taxon>Spiralia</taxon>
        <taxon>Lophotrochozoa</taxon>
        <taxon>Mollusca</taxon>
        <taxon>Bivalvia</taxon>
        <taxon>Autobranchia</taxon>
        <taxon>Pteriomorphia</taxon>
        <taxon>Mytilida</taxon>
        <taxon>Mytiloidea</taxon>
        <taxon>Mytilidae</taxon>
        <taxon>Mytilinae</taxon>
        <taxon>Mytilus</taxon>
    </lineage>
</organism>
<dbReference type="SUPFAM" id="SSF52343">
    <property type="entry name" value="Ferredoxin reductase-like, C-terminal NADP-linked domain"/>
    <property type="match status" value="1"/>
</dbReference>
<evidence type="ECO:0000256" key="1">
    <source>
        <dbReference type="ARBA" id="ARBA00023002"/>
    </source>
</evidence>
<evidence type="ECO:0000313" key="4">
    <source>
        <dbReference type="EMBL" id="VDI36724.1"/>
    </source>
</evidence>
<dbReference type="Proteomes" id="UP000596742">
    <property type="component" value="Unassembled WGS sequence"/>
</dbReference>
<dbReference type="InterPro" id="IPR052128">
    <property type="entry name" value="Oxidoreductase_NAD-binding"/>
</dbReference>
<keyword evidence="5" id="KW-1185">Reference proteome</keyword>
<gene>
    <name evidence="4" type="ORF">MGAL_10B075183</name>
</gene>
<name>A0A8B6ENK7_MYTGA</name>
<dbReference type="EMBL" id="UYJE01005356">
    <property type="protein sequence ID" value="VDI36724.1"/>
    <property type="molecule type" value="Genomic_DNA"/>
</dbReference>
<dbReference type="GO" id="GO:0016491">
    <property type="term" value="F:oxidoreductase activity"/>
    <property type="evidence" value="ECO:0007669"/>
    <property type="project" value="UniProtKB-KW"/>
</dbReference>
<evidence type="ECO:0000313" key="5">
    <source>
        <dbReference type="Proteomes" id="UP000596742"/>
    </source>
</evidence>
<feature type="non-terminal residue" evidence="4">
    <location>
        <position position="1"/>
    </location>
</feature>
<dbReference type="InterPro" id="IPR039261">
    <property type="entry name" value="FNR_nucleotide-bd"/>
</dbReference>
<comment type="caution">
    <text evidence="4">The sequence shown here is derived from an EMBL/GenBank/DDBJ whole genome shotgun (WGS) entry which is preliminary data.</text>
</comment>
<dbReference type="OrthoDB" id="436496at2759"/>
<dbReference type="PRINTS" id="PR00406">
    <property type="entry name" value="CYTB5RDTASE"/>
</dbReference>
<sequence length="174" mass="19576">CNEGTKVYLRVGGDIYYDPSVSEPLHDLLLIAGGIGINPLLSILYHVRDLITLKEKGNLEGDKLIPQKVLLLYSAAKQEELICKNEIEKIVSANGQIKCNFYVTQAESSNGLKAGRICEEDIKESFNWLNTHQTKTYICGPPPMITDMEKLLIEQGLDKKTILYEQWWTSAETS</sequence>
<dbReference type="GO" id="GO:0005739">
    <property type="term" value="C:mitochondrion"/>
    <property type="evidence" value="ECO:0007669"/>
    <property type="project" value="TreeGrafter"/>
</dbReference>
<keyword evidence="1" id="KW-0560">Oxidoreductase</keyword>
<evidence type="ECO:0000256" key="2">
    <source>
        <dbReference type="ARBA" id="ARBA00023027"/>
    </source>
</evidence>
<dbReference type="Pfam" id="PF00175">
    <property type="entry name" value="NAD_binding_1"/>
    <property type="match status" value="1"/>
</dbReference>
<accession>A0A8B6ENK7</accession>
<dbReference type="InterPro" id="IPR001433">
    <property type="entry name" value="OxRdtase_FAD/NAD-bd"/>
</dbReference>
<dbReference type="CDD" id="cd00322">
    <property type="entry name" value="FNR_like"/>
    <property type="match status" value="1"/>
</dbReference>
<dbReference type="PANTHER" id="PTHR46505">
    <property type="entry name" value="OXIDOREDUCTASE NAD-BINDING DOMAIN-CONTAINING PROTEIN 1"/>
    <property type="match status" value="1"/>
</dbReference>
<reference evidence="4" key="1">
    <citation type="submission" date="2018-11" db="EMBL/GenBank/DDBJ databases">
        <authorList>
            <person name="Alioto T."/>
            <person name="Alioto T."/>
        </authorList>
    </citation>
    <scope>NUCLEOTIDE SEQUENCE</scope>
</reference>
<dbReference type="Gene3D" id="3.40.50.80">
    <property type="entry name" value="Nucleotide-binding domain of ferredoxin-NADP reductase (FNR) module"/>
    <property type="match status" value="1"/>
</dbReference>
<proteinExistence type="predicted"/>